<evidence type="ECO:0000256" key="1">
    <source>
        <dbReference type="ARBA" id="ARBA00022679"/>
    </source>
</evidence>
<sequence>MNLLKFVFSKDDRRISFIHCMIFAIILMVVLHILGRHTNPRQDNYQSRYIDEDYDEGIKKRFPGMLIIGVQKCGTQALAMFLQLHPKLKRAGNGEIHFFDRPEKFNKGLDFYKSLMPETDYTEIAFEKTPAYFDMADPREIHKMNKNVKIVIIFCDPVKRSVSAFDHRRDHGVFPENSSFIDLALDGDKVNTSCDIIYRGIYIEALQKYHNYFNEDQFLYIDQESFKTDPVKILRNVEQFLNITPFFKNSQFYFNETVGQFCIEPTYIYTSPRLDQQSGCMFSNKYRKHLPLEPHVEKKLIDFYNPLNKKLYQFTGIKYSWM</sequence>
<organism evidence="3 4">
    <name type="scientific">Owenia fusiformis</name>
    <name type="common">Polychaete worm</name>
    <dbReference type="NCBI Taxonomy" id="6347"/>
    <lineage>
        <taxon>Eukaryota</taxon>
        <taxon>Metazoa</taxon>
        <taxon>Spiralia</taxon>
        <taxon>Lophotrochozoa</taxon>
        <taxon>Annelida</taxon>
        <taxon>Polychaeta</taxon>
        <taxon>Sedentaria</taxon>
        <taxon>Canalipalpata</taxon>
        <taxon>Sabellida</taxon>
        <taxon>Oweniida</taxon>
        <taxon>Oweniidae</taxon>
        <taxon>Owenia</taxon>
    </lineage>
</organism>
<evidence type="ECO:0000313" key="3">
    <source>
        <dbReference type="EMBL" id="CAH1794169.1"/>
    </source>
</evidence>
<protein>
    <submittedName>
        <fullName evidence="3">Uncharacterized protein</fullName>
    </submittedName>
</protein>
<evidence type="ECO:0000256" key="2">
    <source>
        <dbReference type="ARBA" id="ARBA00023180"/>
    </source>
</evidence>
<dbReference type="InterPro" id="IPR027417">
    <property type="entry name" value="P-loop_NTPase"/>
</dbReference>
<dbReference type="PANTHER" id="PTHR10605">
    <property type="entry name" value="HEPARAN SULFATE SULFOTRANSFERASE"/>
    <property type="match status" value="1"/>
</dbReference>
<comment type="caution">
    <text evidence="3">The sequence shown here is derived from an EMBL/GenBank/DDBJ whole genome shotgun (WGS) entry which is preliminary data.</text>
</comment>
<keyword evidence="2" id="KW-0325">Glycoprotein</keyword>
<dbReference type="SUPFAM" id="SSF52540">
    <property type="entry name" value="P-loop containing nucleoside triphosphate hydrolases"/>
    <property type="match status" value="1"/>
</dbReference>
<proteinExistence type="predicted"/>
<dbReference type="InterPro" id="IPR037359">
    <property type="entry name" value="NST/OST"/>
</dbReference>
<dbReference type="AlphaFoldDB" id="A0A8J1UPS3"/>
<evidence type="ECO:0000313" key="4">
    <source>
        <dbReference type="Proteomes" id="UP000749559"/>
    </source>
</evidence>
<dbReference type="Proteomes" id="UP000749559">
    <property type="component" value="Unassembled WGS sequence"/>
</dbReference>
<keyword evidence="1" id="KW-0808">Transferase</keyword>
<accession>A0A8J1UPS3</accession>
<reference evidence="3" key="1">
    <citation type="submission" date="2022-03" db="EMBL/GenBank/DDBJ databases">
        <authorList>
            <person name="Martin C."/>
        </authorList>
    </citation>
    <scope>NUCLEOTIDE SEQUENCE</scope>
</reference>
<name>A0A8J1UPS3_OWEFU</name>
<keyword evidence="4" id="KW-1185">Reference proteome</keyword>
<gene>
    <name evidence="3" type="ORF">OFUS_LOCUS18921</name>
</gene>
<dbReference type="Pfam" id="PF00685">
    <property type="entry name" value="Sulfotransfer_1"/>
    <property type="match status" value="1"/>
</dbReference>
<dbReference type="EMBL" id="CAIIXF020000009">
    <property type="protein sequence ID" value="CAH1794169.1"/>
    <property type="molecule type" value="Genomic_DNA"/>
</dbReference>
<dbReference type="OrthoDB" id="39787at2759"/>
<dbReference type="PANTHER" id="PTHR10605:SF72">
    <property type="entry name" value="HEPARAN SULFATE 3-O SULFOTRANSFERASE-B, ISOFORM A"/>
    <property type="match status" value="1"/>
</dbReference>
<dbReference type="GO" id="GO:0008467">
    <property type="term" value="F:[heparan sulfate]-glucosamine 3-sulfotransferase activity"/>
    <property type="evidence" value="ECO:0007669"/>
    <property type="project" value="TreeGrafter"/>
</dbReference>
<dbReference type="InterPro" id="IPR000863">
    <property type="entry name" value="Sulfotransferase_dom"/>
</dbReference>
<dbReference type="Gene3D" id="3.40.50.300">
    <property type="entry name" value="P-loop containing nucleotide triphosphate hydrolases"/>
    <property type="match status" value="1"/>
</dbReference>